<reference evidence="4 5" key="1">
    <citation type="submission" date="2019-02" db="EMBL/GenBank/DDBJ databases">
        <title>Genome sequencing of the rare red list fungi Phellinidium pouzarii.</title>
        <authorList>
            <person name="Buettner E."/>
            <person name="Kellner H."/>
        </authorList>
    </citation>
    <scope>NUCLEOTIDE SEQUENCE [LARGE SCALE GENOMIC DNA]</scope>
    <source>
        <strain evidence="4 5">DSM 108285</strain>
    </source>
</reference>
<protein>
    <recommendedName>
        <fullName evidence="3">F-box domain-containing protein</fullName>
    </recommendedName>
</protein>
<evidence type="ECO:0000256" key="1">
    <source>
        <dbReference type="RuleBase" id="RU000383"/>
    </source>
</evidence>
<name>A0A4S4KX15_9AGAM</name>
<dbReference type="AlphaFoldDB" id="A0A4S4KX15"/>
<evidence type="ECO:0000313" key="4">
    <source>
        <dbReference type="EMBL" id="THH03295.1"/>
    </source>
</evidence>
<dbReference type="Gene3D" id="3.80.10.10">
    <property type="entry name" value="Ribonuclease Inhibitor"/>
    <property type="match status" value="1"/>
</dbReference>
<gene>
    <name evidence="4" type="ORF">EW145_g6373</name>
</gene>
<dbReference type="SUPFAM" id="SSF47954">
    <property type="entry name" value="Cyclin-like"/>
    <property type="match status" value="2"/>
</dbReference>
<dbReference type="InterPro" id="IPR043198">
    <property type="entry name" value="Cyclin/Ssn8"/>
</dbReference>
<dbReference type="EMBL" id="SGPK01000472">
    <property type="protein sequence ID" value="THH03295.1"/>
    <property type="molecule type" value="Genomic_DNA"/>
</dbReference>
<dbReference type="Gene3D" id="1.20.1280.50">
    <property type="match status" value="1"/>
</dbReference>
<dbReference type="OrthoDB" id="25002at2759"/>
<feature type="region of interest" description="Disordered" evidence="2">
    <location>
        <begin position="863"/>
        <end position="882"/>
    </location>
</feature>
<evidence type="ECO:0000256" key="2">
    <source>
        <dbReference type="SAM" id="MobiDB-lite"/>
    </source>
</evidence>
<dbReference type="GO" id="GO:0006357">
    <property type="term" value="P:regulation of transcription by RNA polymerase II"/>
    <property type="evidence" value="ECO:0007669"/>
    <property type="project" value="InterPro"/>
</dbReference>
<dbReference type="InterPro" id="IPR011990">
    <property type="entry name" value="TPR-like_helical_dom_sf"/>
</dbReference>
<evidence type="ECO:0000313" key="5">
    <source>
        <dbReference type="Proteomes" id="UP000308199"/>
    </source>
</evidence>
<dbReference type="CDD" id="cd20546">
    <property type="entry name" value="CYCLIN_SpCG1C_ScCTK2-like_rpt2"/>
    <property type="match status" value="1"/>
</dbReference>
<keyword evidence="5" id="KW-1185">Reference proteome</keyword>
<dbReference type="InterPro" id="IPR001810">
    <property type="entry name" value="F-box_dom"/>
</dbReference>
<sequence length="932" mass="106232">MDSNPPQSPSQLPASHVKFHHPYFSPAEVDFLSEKQRGKLSANQERLRQQACGFIEAVGVKIGFPRKTIATAQSLYHRFHLFFPMKDFNYYDVTMACVYVSTKMHDTLKKPRDILMVSYTVRYPELALRSKAIGGEVEIDPATVEQDRQHLLGIERLVLETVCFNFTVHMSFPYVIKIGRALNVSKELTRFAWRLAVDSNRTLASLQYPPHVIALACIYLAALLSSFEQPTTELSSNSKHRSSHGLVAVLGQSGDWEKTFKAAFSFFLEICHHLLDLLIHAAQNPSATTSPSTPSSPSPHAYAPPRTPHLSHSLHAPQQVVLPIPFKHDSLMRLKIYLRETEHPARSRMAAEDVGAGRESVDDVFGKSGDMTDLGKNEGTEKFEDALKSFDKAIQENDQEKSIYDSRAAVLEKLDRPLDALKDCKKVIDLAQNSWQGYARSARLFLQIERPCASLKMADLALERLRRTEKRYMGIALEDVRRQALKEIEQACGRQSCFFSKVPVEICNEIFVLVADQSTAKAFALTLVCRRWREIITNAPSFWRYLVLTPKTKSKKVEMLLRHSKGILYSLQLQKSFSFDARPNILRHASENLWAKLKTLKVDITSHFHESLCQVLPPGAFSQLHLEELEIYISDYSTDFWKPLDDMDTSRMRTLVLDNSSSGSSCPWKQLLRFSTLTTLNIKSCRLDYNDVYPIIVQNPLLETIILRADRYGILSDINEQIELPHLRRLDLCLSYGIEDYLRALRFPALEFLNVERVYGQHLFFLSAQSLCHLKELRFQRCEISFNVIVTILRSTEALEKLAFPYCTPAAAVDRIVEELERPISDSSTMVYCPRLQYLDLSGATELKAYSVVRLVKARLLPTDSSPEGDPEHISPTASPELPQLPLPIRTLRLDDCDALDPTVLPWLRTKVWRVYLTMTREIRGVRMRSHA</sequence>
<proteinExistence type="inferred from homology"/>
<dbReference type="SUPFAM" id="SSF52047">
    <property type="entry name" value="RNI-like"/>
    <property type="match status" value="1"/>
</dbReference>
<feature type="region of interest" description="Disordered" evidence="2">
    <location>
        <begin position="285"/>
        <end position="311"/>
    </location>
</feature>
<keyword evidence="1" id="KW-0195">Cyclin</keyword>
<comment type="caution">
    <text evidence="4">The sequence shown here is derived from an EMBL/GenBank/DDBJ whole genome shotgun (WGS) entry which is preliminary data.</text>
</comment>
<evidence type="ECO:0000259" key="3">
    <source>
        <dbReference type="PROSITE" id="PS50181"/>
    </source>
</evidence>
<dbReference type="Pfam" id="PF00134">
    <property type="entry name" value="Cyclin_N"/>
    <property type="match status" value="1"/>
</dbReference>
<dbReference type="GO" id="GO:0016538">
    <property type="term" value="F:cyclin-dependent protein serine/threonine kinase regulator activity"/>
    <property type="evidence" value="ECO:0007669"/>
    <property type="project" value="InterPro"/>
</dbReference>
<feature type="domain" description="F-box" evidence="3">
    <location>
        <begin position="496"/>
        <end position="546"/>
    </location>
</feature>
<dbReference type="InterPro" id="IPR013763">
    <property type="entry name" value="Cyclin-like_dom"/>
</dbReference>
<accession>A0A4S4KX15</accession>
<dbReference type="Pfam" id="PF12937">
    <property type="entry name" value="F-box-like"/>
    <property type="match status" value="1"/>
</dbReference>
<dbReference type="InterPro" id="IPR036915">
    <property type="entry name" value="Cyclin-like_sf"/>
</dbReference>
<dbReference type="SUPFAM" id="SSF48452">
    <property type="entry name" value="TPR-like"/>
    <property type="match status" value="1"/>
</dbReference>
<comment type="similarity">
    <text evidence="1">Belongs to the cyclin family.</text>
</comment>
<dbReference type="SMART" id="SM00385">
    <property type="entry name" value="CYCLIN"/>
    <property type="match status" value="2"/>
</dbReference>
<dbReference type="InterPro" id="IPR036047">
    <property type="entry name" value="F-box-like_dom_sf"/>
</dbReference>
<feature type="compositionally biased region" description="Low complexity" evidence="2">
    <location>
        <begin position="285"/>
        <end position="304"/>
    </location>
</feature>
<dbReference type="InterPro" id="IPR006671">
    <property type="entry name" value="Cyclin_N"/>
</dbReference>
<dbReference type="InterPro" id="IPR032675">
    <property type="entry name" value="LRR_dom_sf"/>
</dbReference>
<dbReference type="PANTHER" id="PTHR10026">
    <property type="entry name" value="CYCLIN"/>
    <property type="match status" value="1"/>
</dbReference>
<dbReference type="Gene3D" id="1.10.472.10">
    <property type="entry name" value="Cyclin-like"/>
    <property type="match status" value="2"/>
</dbReference>
<dbReference type="PROSITE" id="PS50181">
    <property type="entry name" value="FBOX"/>
    <property type="match status" value="1"/>
</dbReference>
<dbReference type="SUPFAM" id="SSF81383">
    <property type="entry name" value="F-box domain"/>
    <property type="match status" value="1"/>
</dbReference>
<organism evidence="4 5">
    <name type="scientific">Phellinidium pouzarii</name>
    <dbReference type="NCBI Taxonomy" id="167371"/>
    <lineage>
        <taxon>Eukaryota</taxon>
        <taxon>Fungi</taxon>
        <taxon>Dikarya</taxon>
        <taxon>Basidiomycota</taxon>
        <taxon>Agaricomycotina</taxon>
        <taxon>Agaricomycetes</taxon>
        <taxon>Hymenochaetales</taxon>
        <taxon>Hymenochaetaceae</taxon>
        <taxon>Phellinidium</taxon>
    </lineage>
</organism>
<dbReference type="Proteomes" id="UP000308199">
    <property type="component" value="Unassembled WGS sequence"/>
</dbReference>
<dbReference type="Gene3D" id="1.25.40.10">
    <property type="entry name" value="Tetratricopeptide repeat domain"/>
    <property type="match status" value="1"/>
</dbReference>